<name>A0A8K2A788_9CYAN</name>
<sequence>MASNTPFPINEQQTAIAIAYRNESYIADMVLPKIPPVQVEEFTWLKFKFDESFTIPDTRVGRKSRPNEVEMTVEEQTSRTQDYGLDDVIPQNDIDNASTQPGYDPVSRATEWLTDLIQLDREKRVSDLVFNLNTYPSGQRDTLSGSSQFSHADSDPIGVIMNALDAVVMRPNFMVIGRAAFSALVRNPKIVKAFHGNEGDSGVATRQLLADLFELSRGVAVGEAWSNTAKKGQTPSVTRLWGKHIALLHINPLADNQRGSSFGYTVPKGTMVAGQMPEPHAGLRGGVRVRVGESCKEIVAAPDFGYYLQNAAA</sequence>
<keyword evidence="2" id="KW-1185">Reference proteome</keyword>
<dbReference type="Gene3D" id="3.90.1690.10">
    <property type="entry name" value="phage-related protein like domain"/>
    <property type="match status" value="1"/>
</dbReference>
<dbReference type="RefSeq" id="WP_161825157.1">
    <property type="nucleotide sequence ID" value="NZ_WVIC01000015.1"/>
</dbReference>
<evidence type="ECO:0000313" key="2">
    <source>
        <dbReference type="Proteomes" id="UP000607397"/>
    </source>
</evidence>
<accession>A0A8K2A788</accession>
<comment type="caution">
    <text evidence="1">The sequence shown here is derived from an EMBL/GenBank/DDBJ whole genome shotgun (WGS) entry which is preliminary data.</text>
</comment>
<protein>
    <submittedName>
        <fullName evidence="1">Phage capsid protein</fullName>
    </submittedName>
</protein>
<reference evidence="1" key="1">
    <citation type="submission" date="2019-12" db="EMBL/GenBank/DDBJ databases">
        <title>High-Quality draft genome sequences of three cyanobacteria isolated from the limestone walls of the Old Cathedral of Coimbra.</title>
        <authorList>
            <person name="Tiago I."/>
            <person name="Soares F."/>
            <person name="Portugal A."/>
        </authorList>
    </citation>
    <scope>NUCLEOTIDE SEQUENCE [LARGE SCALE GENOMIC DNA]</scope>
    <source>
        <strain evidence="1">C</strain>
    </source>
</reference>
<evidence type="ECO:0000313" key="1">
    <source>
        <dbReference type="EMBL" id="NCJ06679.1"/>
    </source>
</evidence>
<dbReference type="EMBL" id="WVIC01000015">
    <property type="protein sequence ID" value="NCJ06679.1"/>
    <property type="molecule type" value="Genomic_DNA"/>
</dbReference>
<dbReference type="AlphaFoldDB" id="A0A8K2A788"/>
<organism evidence="1 2">
    <name type="scientific">Petrachloros mirabilis ULC683</name>
    <dbReference type="NCBI Taxonomy" id="2781853"/>
    <lineage>
        <taxon>Bacteria</taxon>
        <taxon>Bacillati</taxon>
        <taxon>Cyanobacteriota</taxon>
        <taxon>Cyanophyceae</taxon>
        <taxon>Synechococcales</taxon>
        <taxon>Petrachlorosaceae</taxon>
        <taxon>Petrachloros</taxon>
        <taxon>Petrachloros mirabilis</taxon>
    </lineage>
</organism>
<dbReference type="InterPro" id="IPR053738">
    <property type="entry name" value="Lambda_capsid_assembly"/>
</dbReference>
<dbReference type="Proteomes" id="UP000607397">
    <property type="component" value="Unassembled WGS sequence"/>
</dbReference>
<proteinExistence type="predicted"/>
<gene>
    <name evidence="1" type="ORF">GS597_09200</name>
</gene>